<name>A0ABY5G9N7_VIBPE</name>
<evidence type="ECO:0008006" key="4">
    <source>
        <dbReference type="Google" id="ProtNLM"/>
    </source>
</evidence>
<organism evidence="2 3">
    <name type="scientific">Vibrio pelagius</name>
    <dbReference type="NCBI Taxonomy" id="28169"/>
    <lineage>
        <taxon>Bacteria</taxon>
        <taxon>Pseudomonadati</taxon>
        <taxon>Pseudomonadota</taxon>
        <taxon>Gammaproteobacteria</taxon>
        <taxon>Vibrionales</taxon>
        <taxon>Vibrionaceae</taxon>
        <taxon>Vibrio</taxon>
    </lineage>
</organism>
<evidence type="ECO:0000313" key="3">
    <source>
        <dbReference type="Proteomes" id="UP001059120"/>
    </source>
</evidence>
<evidence type="ECO:0000256" key="1">
    <source>
        <dbReference type="SAM" id="SignalP"/>
    </source>
</evidence>
<proteinExistence type="predicted"/>
<feature type="signal peptide" evidence="1">
    <location>
        <begin position="1"/>
        <end position="19"/>
    </location>
</feature>
<evidence type="ECO:0000313" key="2">
    <source>
        <dbReference type="EMBL" id="UTT86897.1"/>
    </source>
</evidence>
<sequence>MLNNLKLLLVTICSFYLMGCVSPLTVEESAPNVNINQSVDAVSIAVLDQRPYVLDGDKTPDFEGIIRSGLGIPYSHTTITKEPMATYLGNRLESGIKQKGIDVEQHRTDTAMQFSNLMSKLKADGKPSIIVVLKEWKYDFHAFADSSWYDVNVTVTDRTGTQTITKNYSGENDIPDNGAIMNEMMLIYKARFEEIFSDPELRTVIEN</sequence>
<keyword evidence="3" id="KW-1185">Reference proteome</keyword>
<dbReference type="RefSeq" id="WP_255232629.1">
    <property type="nucleotide sequence ID" value="NZ_AP025504.1"/>
</dbReference>
<keyword evidence="1" id="KW-0732">Signal</keyword>
<dbReference type="Proteomes" id="UP001059120">
    <property type="component" value="Chromosome 2"/>
</dbReference>
<feature type="chain" id="PRO_5047312146" description="Lipoprotein" evidence="1">
    <location>
        <begin position="20"/>
        <end position="207"/>
    </location>
</feature>
<reference evidence="2" key="1">
    <citation type="submission" date="2022-01" db="EMBL/GenBank/DDBJ databases">
        <title>Alginate degradation mechanism of Vibrio pelagius WXL662.</title>
        <authorList>
            <person name="He X."/>
        </authorList>
    </citation>
    <scope>NUCLEOTIDE SEQUENCE</scope>
    <source>
        <strain evidence="2">WXL662</strain>
    </source>
</reference>
<dbReference type="EMBL" id="CP090615">
    <property type="protein sequence ID" value="UTT86897.1"/>
    <property type="molecule type" value="Genomic_DNA"/>
</dbReference>
<gene>
    <name evidence="2" type="ORF">LZI70_15865</name>
</gene>
<protein>
    <recommendedName>
        <fullName evidence="4">Lipoprotein</fullName>
    </recommendedName>
</protein>
<accession>A0ABY5G9N7</accession>